<evidence type="ECO:0000256" key="5">
    <source>
        <dbReference type="ARBA" id="ARBA00016403"/>
    </source>
</evidence>
<dbReference type="InterPro" id="IPR001048">
    <property type="entry name" value="Asp/Glu/Uridylate_kinase"/>
</dbReference>
<evidence type="ECO:0000313" key="16">
    <source>
        <dbReference type="Proteomes" id="UP000034137"/>
    </source>
</evidence>
<evidence type="ECO:0000256" key="3">
    <source>
        <dbReference type="ARBA" id="ARBA00007614"/>
    </source>
</evidence>
<sequence length="227" mass="25648">MKDKLFVISLGGSLIVPDQIDSDFLKNFKKLIDSFIKKGCKFVIISGGGKTCRNYVQAARNVLKLSDDDCDWLGIHSTRLNAHLLRTIFYKNASPKIVTHPLEKFEFKGQILIAAGWKPGFSTDFDAVILAKKLKAKKIINLSNIDYAYDKDPRKHKDAKPIMEASWKEFRKILPKKWSPASNSPFDPVASAEAEKSKLEVVIMNGKNLENLKNYLLDKDFIGTKIT</sequence>
<dbReference type="PANTHER" id="PTHR42833:SF4">
    <property type="entry name" value="URIDYLATE KINASE PUMPKIN, CHLOROPLASTIC"/>
    <property type="match status" value="1"/>
</dbReference>
<keyword evidence="10" id="KW-0067">ATP-binding</keyword>
<keyword evidence="7" id="KW-0808">Transferase</keyword>
<evidence type="ECO:0000256" key="13">
    <source>
        <dbReference type="ARBA" id="ARBA00047767"/>
    </source>
</evidence>
<dbReference type="Pfam" id="PF00696">
    <property type="entry name" value="AA_kinase"/>
    <property type="match status" value="1"/>
</dbReference>
<dbReference type="GO" id="GO:0033862">
    <property type="term" value="F:UMP kinase activity"/>
    <property type="evidence" value="ECO:0007669"/>
    <property type="project" value="UniProtKB-EC"/>
</dbReference>
<dbReference type="GO" id="GO:0006225">
    <property type="term" value="P:UDP biosynthetic process"/>
    <property type="evidence" value="ECO:0007669"/>
    <property type="project" value="TreeGrafter"/>
</dbReference>
<dbReference type="EMBL" id="LBXO01000026">
    <property type="protein sequence ID" value="KKR32661.1"/>
    <property type="molecule type" value="Genomic_DNA"/>
</dbReference>
<keyword evidence="9 15" id="KW-0418">Kinase</keyword>
<comment type="subcellular location">
    <subcellularLocation>
        <location evidence="1">Cytoplasm</location>
    </subcellularLocation>
</comment>
<evidence type="ECO:0000256" key="1">
    <source>
        <dbReference type="ARBA" id="ARBA00004496"/>
    </source>
</evidence>
<evidence type="ECO:0000256" key="4">
    <source>
        <dbReference type="ARBA" id="ARBA00012899"/>
    </source>
</evidence>
<dbReference type="GO" id="GO:0005524">
    <property type="term" value="F:ATP binding"/>
    <property type="evidence" value="ECO:0007669"/>
    <property type="project" value="UniProtKB-KW"/>
</dbReference>
<feature type="domain" description="Aspartate/glutamate/uridylate kinase" evidence="14">
    <location>
        <begin position="4"/>
        <end position="205"/>
    </location>
</feature>
<dbReference type="EC" id="2.7.4.22" evidence="4"/>
<dbReference type="PANTHER" id="PTHR42833">
    <property type="entry name" value="URIDYLATE KINASE"/>
    <property type="match status" value="1"/>
</dbReference>
<dbReference type="InterPro" id="IPR036393">
    <property type="entry name" value="AceGlu_kinase-like_sf"/>
</dbReference>
<evidence type="ECO:0000256" key="2">
    <source>
        <dbReference type="ARBA" id="ARBA00004791"/>
    </source>
</evidence>
<evidence type="ECO:0000256" key="6">
    <source>
        <dbReference type="ARBA" id="ARBA00022490"/>
    </source>
</evidence>
<evidence type="ECO:0000256" key="7">
    <source>
        <dbReference type="ARBA" id="ARBA00022679"/>
    </source>
</evidence>
<keyword evidence="11" id="KW-0665">Pyrimidine biosynthesis</keyword>
<dbReference type="UniPathway" id="UPA00159">
    <property type="reaction ID" value="UER00275"/>
</dbReference>
<dbReference type="Proteomes" id="UP000034137">
    <property type="component" value="Unassembled WGS sequence"/>
</dbReference>
<keyword evidence="8" id="KW-0547">Nucleotide-binding</keyword>
<evidence type="ECO:0000256" key="9">
    <source>
        <dbReference type="ARBA" id="ARBA00022777"/>
    </source>
</evidence>
<proteinExistence type="inferred from homology"/>
<evidence type="ECO:0000256" key="8">
    <source>
        <dbReference type="ARBA" id="ARBA00022741"/>
    </source>
</evidence>
<dbReference type="GO" id="GO:0005737">
    <property type="term" value="C:cytoplasm"/>
    <property type="evidence" value="ECO:0007669"/>
    <property type="project" value="UniProtKB-SubCell"/>
</dbReference>
<comment type="catalytic activity">
    <reaction evidence="13">
        <text>UMP + ATP = UDP + ADP</text>
        <dbReference type="Rhea" id="RHEA:24400"/>
        <dbReference type="ChEBI" id="CHEBI:30616"/>
        <dbReference type="ChEBI" id="CHEBI:57865"/>
        <dbReference type="ChEBI" id="CHEBI:58223"/>
        <dbReference type="ChEBI" id="CHEBI:456216"/>
        <dbReference type="EC" id="2.7.4.22"/>
    </reaction>
</comment>
<evidence type="ECO:0000256" key="12">
    <source>
        <dbReference type="ARBA" id="ARBA00032092"/>
    </source>
</evidence>
<dbReference type="Gene3D" id="3.40.1160.10">
    <property type="entry name" value="Acetylglutamate kinase-like"/>
    <property type="match status" value="1"/>
</dbReference>
<protein>
    <recommendedName>
        <fullName evidence="5">Uridylate kinase</fullName>
        <ecNumber evidence="4">2.7.4.22</ecNumber>
    </recommendedName>
    <alternativeName>
        <fullName evidence="12">Uridine monophosphate kinase</fullName>
    </alternativeName>
</protein>
<dbReference type="GO" id="GO:0044210">
    <property type="term" value="P:'de novo' CTP biosynthetic process"/>
    <property type="evidence" value="ECO:0007669"/>
    <property type="project" value="UniProtKB-UniPathway"/>
</dbReference>
<reference evidence="15 16" key="1">
    <citation type="journal article" date="2015" name="Nature">
        <title>rRNA introns, odd ribosomes, and small enigmatic genomes across a large radiation of phyla.</title>
        <authorList>
            <person name="Brown C.T."/>
            <person name="Hug L.A."/>
            <person name="Thomas B.C."/>
            <person name="Sharon I."/>
            <person name="Castelle C.J."/>
            <person name="Singh A."/>
            <person name="Wilkins M.J."/>
            <person name="Williams K.H."/>
            <person name="Banfield J.F."/>
        </authorList>
    </citation>
    <scope>NUCLEOTIDE SEQUENCE [LARGE SCALE GENOMIC DNA]</scope>
</reference>
<evidence type="ECO:0000313" key="15">
    <source>
        <dbReference type="EMBL" id="KKR32661.1"/>
    </source>
</evidence>
<dbReference type="NCBIfam" id="TIGR02076">
    <property type="entry name" value="pyrH_arch"/>
    <property type="match status" value="1"/>
</dbReference>
<dbReference type="InterPro" id="IPR011818">
    <property type="entry name" value="Uridylate_kinase_arch/spir"/>
</dbReference>
<dbReference type="InterPro" id="IPR011817">
    <property type="entry name" value="Uridylate_kinase"/>
</dbReference>
<comment type="pathway">
    <text evidence="2">Pyrimidine metabolism; CTP biosynthesis via de novo pathway; UDP from UMP (UMPK route): step 1/1.</text>
</comment>
<dbReference type="PIRSF" id="PIRSF005650">
    <property type="entry name" value="Uridylate_kin"/>
    <property type="match status" value="1"/>
</dbReference>
<evidence type="ECO:0000256" key="11">
    <source>
        <dbReference type="ARBA" id="ARBA00022975"/>
    </source>
</evidence>
<evidence type="ECO:0000259" key="14">
    <source>
        <dbReference type="Pfam" id="PF00696"/>
    </source>
</evidence>
<gene>
    <name evidence="15" type="ORF">UT64_C0026G0003</name>
</gene>
<dbReference type="AlphaFoldDB" id="A0A0G0Q5Q5"/>
<comment type="similarity">
    <text evidence="3">Belongs to the UMP kinase family.</text>
</comment>
<organism evidence="15 16">
    <name type="scientific">Candidatus Falkowbacteria bacterium GW2011_GWF2_39_8</name>
    <dbReference type="NCBI Taxonomy" id="1618642"/>
    <lineage>
        <taxon>Bacteria</taxon>
        <taxon>Candidatus Falkowiibacteriota</taxon>
    </lineage>
</organism>
<dbReference type="SUPFAM" id="SSF53633">
    <property type="entry name" value="Carbamate kinase-like"/>
    <property type="match status" value="1"/>
</dbReference>
<name>A0A0G0Q5Q5_9BACT</name>
<comment type="caution">
    <text evidence="15">The sequence shown here is derived from an EMBL/GenBank/DDBJ whole genome shotgun (WGS) entry which is preliminary data.</text>
</comment>
<keyword evidence="6" id="KW-0963">Cytoplasm</keyword>
<evidence type="ECO:0000256" key="10">
    <source>
        <dbReference type="ARBA" id="ARBA00022840"/>
    </source>
</evidence>
<accession>A0A0G0Q5Q5</accession>